<dbReference type="Pfam" id="PF05816">
    <property type="entry name" value="TelA"/>
    <property type="match status" value="1"/>
</dbReference>
<dbReference type="RefSeq" id="WP_204467754.1">
    <property type="nucleotide sequence ID" value="NZ_JAFBCV010000012.1"/>
</dbReference>
<keyword evidence="5" id="KW-1185">Reference proteome</keyword>
<feature type="region of interest" description="Disordered" evidence="3">
    <location>
        <begin position="1"/>
        <end position="38"/>
    </location>
</feature>
<dbReference type="PANTHER" id="PTHR38432:SF1">
    <property type="entry name" value="TELA-LIKE PROTEIN SAOUHSC_01408"/>
    <property type="match status" value="1"/>
</dbReference>
<gene>
    <name evidence="4" type="ORF">JOC54_003502</name>
</gene>
<protein>
    <submittedName>
        <fullName evidence="4">Uncharacterized protein YaaN involved in tellurite resistance</fullName>
    </submittedName>
</protein>
<dbReference type="InterPro" id="IPR008863">
    <property type="entry name" value="Toxic_anion-R_TelA"/>
</dbReference>
<dbReference type="PIRSF" id="PIRSF026508">
    <property type="entry name" value="TelA"/>
    <property type="match status" value="1"/>
</dbReference>
<name>A0ABS2T162_9BACI</name>
<comment type="similarity">
    <text evidence="1 2">Belongs to the TelA family.</text>
</comment>
<reference evidence="4" key="1">
    <citation type="submission" date="2021-01" db="EMBL/GenBank/DDBJ databases">
        <title>Genomic Encyclopedia of Type Strains, Phase IV (KMG-IV): sequencing the most valuable type-strain genomes for metagenomic binning, comparative biology and taxonomic classification.</title>
        <authorList>
            <person name="Goeker M."/>
        </authorList>
    </citation>
    <scope>NUCLEOTIDE SEQUENCE</scope>
    <source>
        <strain evidence="4">DSM 21943</strain>
    </source>
</reference>
<evidence type="ECO:0000313" key="4">
    <source>
        <dbReference type="EMBL" id="MBM7840222.1"/>
    </source>
</evidence>
<dbReference type="EMBL" id="JAFBCV010000012">
    <property type="protein sequence ID" value="MBM7840222.1"/>
    <property type="molecule type" value="Genomic_DNA"/>
</dbReference>
<evidence type="ECO:0000256" key="2">
    <source>
        <dbReference type="PIRNR" id="PIRNR026508"/>
    </source>
</evidence>
<sequence>MDDKHTKQTDDQEKTIHQQENQEQLHTLNDNQSDVQPYKSDVNINDLLEKLDNLGETEQKEAGESLEALKRPVREMMGDDSNTLPKQLHELREVVGQLEPDYLKDSSFKKIVNRVMRRNPVEQYVRRYKTVESQVDHIVEGLLSGKDKLQEDNVMLKELKVVAKDRIANLNSQIAVGQELHQMLEQEMTSEQWAENENELKKGQVKVVTRMKNMQQAVMVLQQSLASVDLIMENNEKLEEAIFNAITMTKNIITVTASIQLALTNQKKVITAVQNVNQATESMLLSNAELLKQNTEETLKTLEEPAIALDAFRKAYDNVYKAIELTEQSNERIVSSGKQFIEEMDKLNSDMQKKLLNR</sequence>
<feature type="compositionally biased region" description="Polar residues" evidence="3">
    <location>
        <begin position="18"/>
        <end position="35"/>
    </location>
</feature>
<evidence type="ECO:0000256" key="1">
    <source>
        <dbReference type="ARBA" id="ARBA00005541"/>
    </source>
</evidence>
<feature type="compositionally biased region" description="Basic and acidic residues" evidence="3">
    <location>
        <begin position="1"/>
        <end position="17"/>
    </location>
</feature>
<comment type="caution">
    <text evidence="4">The sequence shown here is derived from an EMBL/GenBank/DDBJ whole genome shotgun (WGS) entry which is preliminary data.</text>
</comment>
<proteinExistence type="inferred from homology"/>
<evidence type="ECO:0000313" key="5">
    <source>
        <dbReference type="Proteomes" id="UP001179280"/>
    </source>
</evidence>
<dbReference type="PANTHER" id="PTHR38432">
    <property type="entry name" value="TELA-LIKE PROTEIN SAOUHSC_01408"/>
    <property type="match status" value="1"/>
</dbReference>
<dbReference type="Proteomes" id="UP001179280">
    <property type="component" value="Unassembled WGS sequence"/>
</dbReference>
<evidence type="ECO:0000256" key="3">
    <source>
        <dbReference type="SAM" id="MobiDB-lite"/>
    </source>
</evidence>
<accession>A0ABS2T162</accession>
<organism evidence="4 5">
    <name type="scientific">Shouchella xiaoxiensis</name>
    <dbReference type="NCBI Taxonomy" id="766895"/>
    <lineage>
        <taxon>Bacteria</taxon>
        <taxon>Bacillati</taxon>
        <taxon>Bacillota</taxon>
        <taxon>Bacilli</taxon>
        <taxon>Bacillales</taxon>
        <taxon>Bacillaceae</taxon>
        <taxon>Shouchella</taxon>
    </lineage>
</organism>